<keyword evidence="4" id="KW-1185">Reference proteome</keyword>
<accession>A0ABQ3X3Y7</accession>
<feature type="compositionally biased region" description="Acidic residues" evidence="1">
    <location>
        <begin position="1"/>
        <end position="15"/>
    </location>
</feature>
<dbReference type="RefSeq" id="WP_203794137.1">
    <property type="nucleotide sequence ID" value="NZ_BAAAQE010000016.1"/>
</dbReference>
<comment type="caution">
    <text evidence="3">The sequence shown here is derived from an EMBL/GenBank/DDBJ whole genome shotgun (WGS) entry which is preliminary data.</text>
</comment>
<dbReference type="EMBL" id="BOMG01000027">
    <property type="protein sequence ID" value="GID53214.1"/>
    <property type="molecule type" value="Genomic_DNA"/>
</dbReference>
<protein>
    <recommendedName>
        <fullName evidence="5">Serine/threonine protein kinase</fullName>
    </recommendedName>
</protein>
<evidence type="ECO:0000256" key="1">
    <source>
        <dbReference type="SAM" id="MobiDB-lite"/>
    </source>
</evidence>
<evidence type="ECO:0008006" key="5">
    <source>
        <dbReference type="Google" id="ProtNLM"/>
    </source>
</evidence>
<evidence type="ECO:0000256" key="2">
    <source>
        <dbReference type="SAM" id="Phobius"/>
    </source>
</evidence>
<evidence type="ECO:0000313" key="3">
    <source>
        <dbReference type="EMBL" id="GID53214.1"/>
    </source>
</evidence>
<keyword evidence="2" id="KW-0472">Membrane</keyword>
<reference evidence="3 4" key="1">
    <citation type="submission" date="2021-01" db="EMBL/GenBank/DDBJ databases">
        <title>Whole genome shotgun sequence of Actinoplanes couchii NBRC 106145.</title>
        <authorList>
            <person name="Komaki H."/>
            <person name="Tamura T."/>
        </authorList>
    </citation>
    <scope>NUCLEOTIDE SEQUENCE [LARGE SCALE GENOMIC DNA]</scope>
    <source>
        <strain evidence="3 4">NBRC 106145</strain>
    </source>
</reference>
<feature type="transmembrane region" description="Helical" evidence="2">
    <location>
        <begin position="54"/>
        <end position="76"/>
    </location>
</feature>
<sequence>MRQPGGDEDGTEPGDGEPGSRLAALGGLHLEEAPPDGGVPATGRSPRTARNRTLIVSALLAATLIACLGTAVHLFLRINEPSSAERPPPPPPPRPGASMSGPAGGGPRPVAQPVRTENDLDMVCADRFYPSAPRFRGSAPHPVMISEGEETGADFRSTRTLNRAAFAGSATQRRTWAPDPERAQIVACLDLTGPGRKIRDCRAGDGTLPLVEGRYRLAVYEVATRRRILQKDLTGTDRACPFVIRTGAGDTLHSAVKDQQLYDLLHQRVEG</sequence>
<proteinExistence type="predicted"/>
<organism evidence="3 4">
    <name type="scientific">Actinoplanes couchii</name>
    <dbReference type="NCBI Taxonomy" id="403638"/>
    <lineage>
        <taxon>Bacteria</taxon>
        <taxon>Bacillati</taxon>
        <taxon>Actinomycetota</taxon>
        <taxon>Actinomycetes</taxon>
        <taxon>Micromonosporales</taxon>
        <taxon>Micromonosporaceae</taxon>
        <taxon>Actinoplanes</taxon>
    </lineage>
</organism>
<keyword evidence="2" id="KW-0812">Transmembrane</keyword>
<feature type="region of interest" description="Disordered" evidence="1">
    <location>
        <begin position="1"/>
        <end position="24"/>
    </location>
</feature>
<dbReference type="Proteomes" id="UP000612282">
    <property type="component" value="Unassembled WGS sequence"/>
</dbReference>
<feature type="compositionally biased region" description="Pro residues" evidence="1">
    <location>
        <begin position="86"/>
        <end position="95"/>
    </location>
</feature>
<evidence type="ECO:0000313" key="4">
    <source>
        <dbReference type="Proteomes" id="UP000612282"/>
    </source>
</evidence>
<keyword evidence="2" id="KW-1133">Transmembrane helix</keyword>
<gene>
    <name evidence="3" type="ORF">Aco03nite_016180</name>
</gene>
<feature type="region of interest" description="Disordered" evidence="1">
    <location>
        <begin position="82"/>
        <end position="113"/>
    </location>
</feature>
<name>A0ABQ3X3Y7_9ACTN</name>